<evidence type="ECO:0000256" key="1">
    <source>
        <dbReference type="ARBA" id="ARBA00005021"/>
    </source>
</evidence>
<dbReference type="SUPFAM" id="SSF55347">
    <property type="entry name" value="Glyceraldehyde-3-phosphate dehydrogenase-like, C-terminal domain"/>
    <property type="match status" value="1"/>
</dbReference>
<feature type="binding site" evidence="15">
    <location>
        <position position="155"/>
    </location>
    <ligand>
        <name>substrate</name>
    </ligand>
</feature>
<comment type="catalytic activity">
    <reaction evidence="14 15">
        <text>L-aspartate 4-semialdehyde + phosphate + NADP(+) = 4-phospho-L-aspartate + NADPH + H(+)</text>
        <dbReference type="Rhea" id="RHEA:24284"/>
        <dbReference type="ChEBI" id="CHEBI:15378"/>
        <dbReference type="ChEBI" id="CHEBI:43474"/>
        <dbReference type="ChEBI" id="CHEBI:57535"/>
        <dbReference type="ChEBI" id="CHEBI:57783"/>
        <dbReference type="ChEBI" id="CHEBI:58349"/>
        <dbReference type="ChEBI" id="CHEBI:537519"/>
        <dbReference type="EC" id="1.2.1.11"/>
    </reaction>
</comment>
<dbReference type="PANTHER" id="PTHR46278">
    <property type="entry name" value="DEHYDROGENASE, PUTATIVE-RELATED"/>
    <property type="match status" value="1"/>
</dbReference>
<keyword evidence="8 15" id="KW-0791">Threonine biosynthesis</keyword>
<dbReference type="EMBL" id="AP025593">
    <property type="protein sequence ID" value="BDG16633.1"/>
    <property type="molecule type" value="Genomic_DNA"/>
</dbReference>
<proteinExistence type="inferred from homology"/>
<comment type="pathway">
    <text evidence="2 15">Amino-acid biosynthesis; L-lysine biosynthesis via DAP pathway; (S)-tetrahydrodipicolinate from L-aspartate: step 2/4.</text>
</comment>
<dbReference type="CDD" id="cd18131">
    <property type="entry name" value="ASADH_C_bac_euk_like"/>
    <property type="match status" value="1"/>
</dbReference>
<dbReference type="NCBIfam" id="TIGR01296">
    <property type="entry name" value="asd_B"/>
    <property type="match status" value="1"/>
</dbReference>
<dbReference type="Gene3D" id="3.40.50.720">
    <property type="entry name" value="NAD(P)-binding Rossmann-like Domain"/>
    <property type="match status" value="1"/>
</dbReference>
<feature type="binding site" evidence="15">
    <location>
        <begin position="40"/>
        <end position="41"/>
    </location>
    <ligand>
        <name>NADP(+)</name>
        <dbReference type="ChEBI" id="CHEBI:58349"/>
    </ligand>
</feature>
<evidence type="ECO:0000256" key="13">
    <source>
        <dbReference type="ARBA" id="ARBA00023167"/>
    </source>
</evidence>
<evidence type="ECO:0000256" key="5">
    <source>
        <dbReference type="ARBA" id="ARBA00011738"/>
    </source>
</evidence>
<evidence type="ECO:0000256" key="15">
    <source>
        <dbReference type="HAMAP-Rule" id="MF_02121"/>
    </source>
</evidence>
<evidence type="ECO:0000256" key="12">
    <source>
        <dbReference type="ARBA" id="ARBA00023154"/>
    </source>
</evidence>
<feature type="domain" description="Semialdehyde dehydrogenase NAD-binding" evidence="16">
    <location>
        <begin position="5"/>
        <end position="119"/>
    </location>
</feature>
<keyword evidence="10 15" id="KW-0220">Diaminopimelate biosynthesis</keyword>
<keyword evidence="11 15" id="KW-0560">Oxidoreductase</keyword>
<dbReference type="Pfam" id="PF01118">
    <property type="entry name" value="Semialdhyde_dh"/>
    <property type="match status" value="1"/>
</dbReference>
<accession>A0ABN6NG57</accession>
<evidence type="ECO:0000256" key="2">
    <source>
        <dbReference type="ARBA" id="ARBA00005076"/>
    </source>
</evidence>
<comment type="similarity">
    <text evidence="4 15">Belongs to the aspartate-semialdehyde dehydrogenase family.</text>
</comment>
<comment type="caution">
    <text evidence="15">Lacks conserved residue(s) required for the propagation of feature annotation.</text>
</comment>
<dbReference type="InterPro" id="IPR005986">
    <property type="entry name" value="Asp_semialdehyde_DH_beta"/>
</dbReference>
<dbReference type="SMART" id="SM00859">
    <property type="entry name" value="Semialdhyde_dh"/>
    <property type="match status" value="1"/>
</dbReference>
<evidence type="ECO:0000259" key="16">
    <source>
        <dbReference type="SMART" id="SM00859"/>
    </source>
</evidence>
<keyword evidence="7 15" id="KW-0028">Amino-acid biosynthesis</keyword>
<evidence type="ECO:0000313" key="18">
    <source>
        <dbReference type="Proteomes" id="UP000831120"/>
    </source>
</evidence>
<feature type="binding site" evidence="15">
    <location>
        <begin position="158"/>
        <end position="159"/>
    </location>
    <ligand>
        <name>NADP(+)</name>
        <dbReference type="ChEBI" id="CHEBI:58349"/>
    </ligand>
</feature>
<dbReference type="InterPro" id="IPR036291">
    <property type="entry name" value="NAD(P)-bd_dom_sf"/>
</dbReference>
<dbReference type="CDD" id="cd02316">
    <property type="entry name" value="VcASADH2_like_N"/>
    <property type="match status" value="1"/>
</dbReference>
<dbReference type="HAMAP" id="MF_02121">
    <property type="entry name" value="ASADH"/>
    <property type="match status" value="1"/>
</dbReference>
<dbReference type="NCBIfam" id="NF011456">
    <property type="entry name" value="PRK14874.1"/>
    <property type="match status" value="1"/>
</dbReference>
<dbReference type="InterPro" id="IPR012280">
    <property type="entry name" value="Semialdhyde_DH_dimer_dom"/>
</dbReference>
<feature type="active site" description="Acyl-thioester intermediate" evidence="15">
    <location>
        <position position="128"/>
    </location>
</feature>
<name>A0ABN6NG57_THEBO</name>
<dbReference type="Gene3D" id="3.30.360.10">
    <property type="entry name" value="Dihydrodipicolinate Reductase, domain 2"/>
    <property type="match status" value="1"/>
</dbReference>
<comment type="pathway">
    <text evidence="3 15">Amino-acid biosynthesis; L-threonine biosynthesis; L-threonine from L-aspartate: step 2/5.</text>
</comment>
<evidence type="ECO:0000256" key="7">
    <source>
        <dbReference type="ARBA" id="ARBA00022605"/>
    </source>
</evidence>
<evidence type="ECO:0000256" key="6">
    <source>
        <dbReference type="ARBA" id="ARBA00013120"/>
    </source>
</evidence>
<evidence type="ECO:0000256" key="9">
    <source>
        <dbReference type="ARBA" id="ARBA00022857"/>
    </source>
</evidence>
<evidence type="ECO:0000256" key="3">
    <source>
        <dbReference type="ARBA" id="ARBA00005097"/>
    </source>
</evidence>
<feature type="binding site" evidence="15">
    <location>
        <position position="314"/>
    </location>
    <ligand>
        <name>NADP(+)</name>
        <dbReference type="ChEBI" id="CHEBI:58349"/>
    </ligand>
</feature>
<feature type="binding site" evidence="15">
    <location>
        <position position="99"/>
    </location>
    <ligand>
        <name>phosphate</name>
        <dbReference type="ChEBI" id="CHEBI:43474"/>
    </ligand>
</feature>
<comment type="function">
    <text evidence="15">Catalyzes the NADPH-dependent formation of L-aspartate-semialdehyde (L-ASA) by the reductive dephosphorylation of L-aspartyl-4-phosphate.</text>
</comment>
<dbReference type="PANTHER" id="PTHR46278:SF2">
    <property type="entry name" value="ASPARTATE-SEMIALDEHYDE DEHYDROGENASE"/>
    <property type="match status" value="1"/>
</dbReference>
<keyword evidence="12 15" id="KW-0457">Lysine biosynthesis</keyword>
<keyword evidence="18" id="KW-1185">Reference proteome</keyword>
<gene>
    <name evidence="15 17" type="primary">asd</name>
    <name evidence="17" type="ORF">TbrSNM41_13670</name>
</gene>
<dbReference type="EC" id="1.2.1.11" evidence="6 15"/>
<evidence type="ECO:0000256" key="10">
    <source>
        <dbReference type="ARBA" id="ARBA00022915"/>
    </source>
</evidence>
<evidence type="ECO:0000256" key="8">
    <source>
        <dbReference type="ARBA" id="ARBA00022697"/>
    </source>
</evidence>
<reference evidence="17 18" key="1">
    <citation type="journal article" date="2022" name="Microbiol. Resour. Announc.">
        <title>Complete Genome Sequences of Thermus Strains Isolated from Senami Hot Spring in Japan.</title>
        <authorList>
            <person name="Miyazaki K."/>
        </authorList>
    </citation>
    <scope>NUCLEOTIDE SEQUENCE [LARGE SCALE GENOMIC DNA]</scope>
    <source>
        <strain evidence="17 18">SNM4-1</strain>
    </source>
</reference>
<organism evidence="17 18">
    <name type="scientific">Thermus brockianus</name>
    <dbReference type="NCBI Taxonomy" id="56956"/>
    <lineage>
        <taxon>Bacteria</taxon>
        <taxon>Thermotogati</taxon>
        <taxon>Deinococcota</taxon>
        <taxon>Deinococci</taxon>
        <taxon>Thermales</taxon>
        <taxon>Thermaceae</taxon>
        <taxon>Thermus</taxon>
    </lineage>
</organism>
<sequence length="334" mass="36348">MGGMRVAVVGATGAVGQEILKVLEARNFPLSDLRLYASPRSAGKRLAFKGEEIPVEPLPEGPLPADLILASAGGALSKALAPRWVEGGAVVVDNSSAFRYEPWVPLVVPEVNREAIFRHQGIIANPNCTTAILAMALWPLHRAFRAKRVVVATYQAASGAGAKGMEELLRETHRFLHGQTPEAEVFAHPLPFNVIPHIDAFQENGYTREEMKVVWETHKIFGDDSIRISATAVRVPTLRAHAEAVSVEFAEPVTPEAAREVLRQAPGVEVVDEPLAKRYPMPLTASHKWNVEVGRVRQSLAFENGLDFFVVGDQLLKGAALNAVQIAEEWLKGA</sequence>
<dbReference type="Pfam" id="PF02774">
    <property type="entry name" value="Semialdhyde_dhC"/>
    <property type="match status" value="1"/>
</dbReference>
<dbReference type="InterPro" id="IPR000534">
    <property type="entry name" value="Semialdehyde_DH_NAD-bd"/>
</dbReference>
<evidence type="ECO:0000256" key="14">
    <source>
        <dbReference type="ARBA" id="ARBA00047891"/>
    </source>
</evidence>
<comment type="pathway">
    <text evidence="1 15">Amino-acid biosynthesis; L-methionine biosynthesis via de novo pathway; L-homoserine from L-aspartate: step 2/3.</text>
</comment>
<evidence type="ECO:0000313" key="17">
    <source>
        <dbReference type="EMBL" id="BDG16633.1"/>
    </source>
</evidence>
<keyword evidence="9 15" id="KW-0521">NADP</keyword>
<protein>
    <recommendedName>
        <fullName evidence="6 15">Aspartate-semialdehyde dehydrogenase</fullName>
        <shortName evidence="15">ASA dehydrogenase</shortName>
        <shortName evidence="15">ASADH</shortName>
        <ecNumber evidence="6 15">1.2.1.11</ecNumber>
    </recommendedName>
    <alternativeName>
        <fullName evidence="15">Aspartate-beta-semialdehyde dehydrogenase</fullName>
    </alternativeName>
</protein>
<evidence type="ECO:0000256" key="4">
    <source>
        <dbReference type="ARBA" id="ARBA00010584"/>
    </source>
</evidence>
<dbReference type="InterPro" id="IPR012080">
    <property type="entry name" value="Asp_semialdehyde_DH"/>
</dbReference>
<feature type="binding site" evidence="15">
    <location>
        <position position="234"/>
    </location>
    <ligand>
        <name>substrate</name>
    </ligand>
</feature>
<comment type="subunit">
    <text evidence="5 15">Homodimer.</text>
</comment>
<dbReference type="Proteomes" id="UP000831120">
    <property type="component" value="Chromosome"/>
</dbReference>
<dbReference type="SUPFAM" id="SSF51735">
    <property type="entry name" value="NAD(P)-binding Rossmann-fold domains"/>
    <property type="match status" value="1"/>
</dbReference>
<evidence type="ECO:0000256" key="11">
    <source>
        <dbReference type="ARBA" id="ARBA00023002"/>
    </source>
</evidence>
<feature type="binding site" evidence="15">
    <location>
        <begin position="12"/>
        <end position="15"/>
    </location>
    <ligand>
        <name>NADP(+)</name>
        <dbReference type="ChEBI" id="CHEBI:58349"/>
    </ligand>
</feature>
<feature type="active site" description="Proton acceptor" evidence="15">
    <location>
        <position position="241"/>
    </location>
</feature>
<keyword evidence="13 15" id="KW-0486">Methionine biosynthesis</keyword>
<dbReference type="PIRSF" id="PIRSF000148">
    <property type="entry name" value="ASA_dh"/>
    <property type="match status" value="1"/>
</dbReference>